<keyword evidence="1" id="KW-0732">Signal</keyword>
<evidence type="ECO:0000256" key="1">
    <source>
        <dbReference type="SAM" id="SignalP"/>
    </source>
</evidence>
<protein>
    <recommendedName>
        <fullName evidence="4">Tetratricopeptide repeat-containing protein</fullName>
    </recommendedName>
</protein>
<reference evidence="3" key="1">
    <citation type="submission" date="2016-10" db="EMBL/GenBank/DDBJ databases">
        <authorList>
            <person name="Varghese N."/>
            <person name="Submissions S."/>
        </authorList>
    </citation>
    <scope>NUCLEOTIDE SEQUENCE [LARGE SCALE GENOMIC DNA]</scope>
    <source>
        <strain evidence="3">XJ109</strain>
    </source>
</reference>
<dbReference type="Proteomes" id="UP000199149">
    <property type="component" value="Unassembled WGS sequence"/>
</dbReference>
<accession>A0A1I4UMD4</accession>
<proteinExistence type="predicted"/>
<dbReference type="RefSeq" id="WP_092906914.1">
    <property type="nucleotide sequence ID" value="NZ_FOUZ01000004.1"/>
</dbReference>
<gene>
    <name evidence="2" type="ORF">SAMN05421738_10412</name>
</gene>
<evidence type="ECO:0000313" key="3">
    <source>
        <dbReference type="Proteomes" id="UP000199149"/>
    </source>
</evidence>
<keyword evidence="3" id="KW-1185">Reference proteome</keyword>
<dbReference type="STRING" id="684065.SAMN05421738_10412"/>
<evidence type="ECO:0000313" key="2">
    <source>
        <dbReference type="EMBL" id="SFM90071.1"/>
    </source>
</evidence>
<dbReference type="AlphaFoldDB" id="A0A1I4UMD4"/>
<organism evidence="2 3">
    <name type="scientific">Algoriella xinjiangensis</name>
    <dbReference type="NCBI Taxonomy" id="684065"/>
    <lineage>
        <taxon>Bacteria</taxon>
        <taxon>Pseudomonadati</taxon>
        <taxon>Bacteroidota</taxon>
        <taxon>Flavobacteriia</taxon>
        <taxon>Flavobacteriales</taxon>
        <taxon>Weeksellaceae</taxon>
        <taxon>Algoriella</taxon>
    </lineage>
</organism>
<sequence length="309" mass="35310">MKKIIILFLFLFVNFLNAQKTDAANKINLSIVLPDEDEMLSYNALAKLNSKTIQLLTYNEIVSGVNNSFVIYPSLVIMDRNIVESGLYNVNTIKLEFNYYIKNMESNTTFSSYTKEIIGTGKSEREAINNAINKLDIKDEKLSRFISSGKEKIIDYYKNSCNQIIAKAENLSMQGNYEEALSLLISVPSEVSCFSKAKQKALAIYKQYSSKKCQEQLLEARGYLAQNEKQIAANILSTINTESTCRNEALQILKQLEANLNAQEKKEWDFMLKQHNDDVAKEKAAIRAIRDICVAYYKKNPVTYNYIIR</sequence>
<feature type="chain" id="PRO_5011567138" description="Tetratricopeptide repeat-containing protein" evidence="1">
    <location>
        <begin position="19"/>
        <end position="309"/>
    </location>
</feature>
<dbReference type="OrthoDB" id="1049190at2"/>
<dbReference type="EMBL" id="FOUZ01000004">
    <property type="protein sequence ID" value="SFM90071.1"/>
    <property type="molecule type" value="Genomic_DNA"/>
</dbReference>
<evidence type="ECO:0008006" key="4">
    <source>
        <dbReference type="Google" id="ProtNLM"/>
    </source>
</evidence>
<feature type="signal peptide" evidence="1">
    <location>
        <begin position="1"/>
        <end position="18"/>
    </location>
</feature>
<name>A0A1I4UMD4_9FLAO</name>